<comment type="catalytic activity">
    <reaction evidence="4 5">
        <text>L-glutaminyl-[peptide chain release factor] + S-adenosyl-L-methionine = N(5)-methyl-L-glutaminyl-[peptide chain release factor] + S-adenosyl-L-homocysteine + H(+)</text>
        <dbReference type="Rhea" id="RHEA:42896"/>
        <dbReference type="Rhea" id="RHEA-COMP:10271"/>
        <dbReference type="Rhea" id="RHEA-COMP:10272"/>
        <dbReference type="ChEBI" id="CHEBI:15378"/>
        <dbReference type="ChEBI" id="CHEBI:30011"/>
        <dbReference type="ChEBI" id="CHEBI:57856"/>
        <dbReference type="ChEBI" id="CHEBI:59789"/>
        <dbReference type="ChEBI" id="CHEBI:61891"/>
        <dbReference type="EC" id="2.1.1.297"/>
    </reaction>
</comment>
<name>A0A1M7KRN2_9FIRM</name>
<keyword evidence="9" id="KW-1185">Reference proteome</keyword>
<feature type="domain" description="Methyltransferase small" evidence="6">
    <location>
        <begin position="98"/>
        <end position="194"/>
    </location>
</feature>
<dbReference type="Gene3D" id="3.40.50.150">
    <property type="entry name" value="Vaccinia Virus protein VP39"/>
    <property type="match status" value="1"/>
</dbReference>
<evidence type="ECO:0000256" key="4">
    <source>
        <dbReference type="ARBA" id="ARBA00048391"/>
    </source>
</evidence>
<dbReference type="RefSeq" id="WP_073257451.1">
    <property type="nucleotide sequence ID" value="NZ_FRCR01000009.1"/>
</dbReference>
<dbReference type="Proteomes" id="UP000184375">
    <property type="component" value="Unassembled WGS sequence"/>
</dbReference>
<dbReference type="InterPro" id="IPR050320">
    <property type="entry name" value="N5-glutamine_MTase"/>
</dbReference>
<feature type="binding site" evidence="5">
    <location>
        <position position="190"/>
    </location>
    <ligand>
        <name>S-adenosyl-L-methionine</name>
        <dbReference type="ChEBI" id="CHEBI:59789"/>
    </ligand>
</feature>
<keyword evidence="3 5" id="KW-0949">S-adenosyl-L-methionine</keyword>
<dbReference type="NCBIfam" id="TIGR00536">
    <property type="entry name" value="hemK_fam"/>
    <property type="match status" value="1"/>
</dbReference>
<dbReference type="GO" id="GO:0032259">
    <property type="term" value="P:methylation"/>
    <property type="evidence" value="ECO:0007669"/>
    <property type="project" value="UniProtKB-KW"/>
</dbReference>
<evidence type="ECO:0000256" key="3">
    <source>
        <dbReference type="ARBA" id="ARBA00022691"/>
    </source>
</evidence>
<evidence type="ECO:0000313" key="9">
    <source>
        <dbReference type="Proteomes" id="UP000184375"/>
    </source>
</evidence>
<dbReference type="InterPro" id="IPR040758">
    <property type="entry name" value="PrmC_N"/>
</dbReference>
<dbReference type="InterPro" id="IPR007848">
    <property type="entry name" value="Small_mtfrase_dom"/>
</dbReference>
<dbReference type="PROSITE" id="PS00092">
    <property type="entry name" value="N6_MTASE"/>
    <property type="match status" value="1"/>
</dbReference>
<evidence type="ECO:0000256" key="2">
    <source>
        <dbReference type="ARBA" id="ARBA00022679"/>
    </source>
</evidence>
<dbReference type="PANTHER" id="PTHR18895">
    <property type="entry name" value="HEMK METHYLTRANSFERASE"/>
    <property type="match status" value="1"/>
</dbReference>
<comment type="similarity">
    <text evidence="5">Belongs to the protein N5-glutamine methyltransferase family. PrmC subfamily.</text>
</comment>
<dbReference type="EC" id="2.1.1.297" evidence="5"/>
<dbReference type="HAMAP" id="MF_02126">
    <property type="entry name" value="RF_methyltr_PrmC"/>
    <property type="match status" value="1"/>
</dbReference>
<keyword evidence="1 5" id="KW-0489">Methyltransferase</keyword>
<dbReference type="Gene3D" id="1.10.8.10">
    <property type="entry name" value="DNA helicase RuvA subunit, C-terminal domain"/>
    <property type="match status" value="1"/>
</dbReference>
<sequence>MNVVEGLRYGRKVLLEAGVENPLLDAEVILSHVLGARRMDLYLEPQRELKEEEIKTYKALIEKRSSRIPVAYITGKKEFFTLEFFVKEGVLIPRPETEFLVEEVLSRISNIKTPKVAELCCGSGAVAISIAFFKKDAMVYASDISEIAGEVTMLNAAKHGVEDRVRFLIGDLWQPFEKEGLKGFDVVVANPPYIPSNELENLSPEVKKEPKVALDGGPDGLDFYRRIITRVPKFLKSRGSIVLEIGNNQRERVCSFLKKECFEDIRIIKDYSGFERVIAASLHAGDGKSE</sequence>
<dbReference type="GO" id="GO:0003676">
    <property type="term" value="F:nucleic acid binding"/>
    <property type="evidence" value="ECO:0007669"/>
    <property type="project" value="InterPro"/>
</dbReference>
<feature type="binding site" evidence="5">
    <location>
        <position position="143"/>
    </location>
    <ligand>
        <name>S-adenosyl-L-methionine</name>
        <dbReference type="ChEBI" id="CHEBI:59789"/>
    </ligand>
</feature>
<dbReference type="STRING" id="447595.SAMN05660826_01677"/>
<comment type="caution">
    <text evidence="5">Lacks conserved residue(s) required for the propagation of feature annotation.</text>
</comment>
<evidence type="ECO:0000256" key="5">
    <source>
        <dbReference type="HAMAP-Rule" id="MF_02126"/>
    </source>
</evidence>
<proteinExistence type="inferred from homology"/>
<feature type="binding site" evidence="5">
    <location>
        <begin position="190"/>
        <end position="193"/>
    </location>
    <ligand>
        <name>substrate</name>
    </ligand>
</feature>
<evidence type="ECO:0000259" key="6">
    <source>
        <dbReference type="Pfam" id="PF05175"/>
    </source>
</evidence>
<comment type="function">
    <text evidence="5">Methylates the class 1 translation termination release factors RF1/PrfA and RF2/PrfB on the glutamine residue of the universally conserved GGQ motif.</text>
</comment>
<accession>A0A1M7KRN2</accession>
<keyword evidence="2 5" id="KW-0808">Transferase</keyword>
<dbReference type="InterPro" id="IPR029063">
    <property type="entry name" value="SAM-dependent_MTases_sf"/>
</dbReference>
<dbReference type="InterPro" id="IPR002052">
    <property type="entry name" value="DNA_methylase_N6_adenine_CS"/>
</dbReference>
<dbReference type="NCBIfam" id="TIGR03534">
    <property type="entry name" value="RF_mod_PrmC"/>
    <property type="match status" value="1"/>
</dbReference>
<dbReference type="PANTHER" id="PTHR18895:SF74">
    <property type="entry name" value="MTRF1L RELEASE FACTOR GLUTAMINE METHYLTRANSFERASE"/>
    <property type="match status" value="1"/>
</dbReference>
<gene>
    <name evidence="5" type="primary">prmC</name>
    <name evidence="8" type="ORF">SAMN05660826_01677</name>
</gene>
<dbReference type="Pfam" id="PF05175">
    <property type="entry name" value="MTS"/>
    <property type="match status" value="1"/>
</dbReference>
<dbReference type="Pfam" id="PF17827">
    <property type="entry name" value="PrmC_N"/>
    <property type="match status" value="1"/>
</dbReference>
<dbReference type="CDD" id="cd02440">
    <property type="entry name" value="AdoMet_MTases"/>
    <property type="match status" value="1"/>
</dbReference>
<evidence type="ECO:0000313" key="8">
    <source>
        <dbReference type="EMBL" id="SHM68133.1"/>
    </source>
</evidence>
<dbReference type="EMBL" id="FRCR01000009">
    <property type="protein sequence ID" value="SHM68133.1"/>
    <property type="molecule type" value="Genomic_DNA"/>
</dbReference>
<feature type="domain" description="Release factor glutamine methyltransferase N-terminal" evidence="7">
    <location>
        <begin position="7"/>
        <end position="75"/>
    </location>
</feature>
<dbReference type="OrthoDB" id="9784805at2"/>
<organism evidence="8 9">
    <name type="scientific">Caldanaerovirga acetigignens</name>
    <dbReference type="NCBI Taxonomy" id="447595"/>
    <lineage>
        <taxon>Bacteria</taxon>
        <taxon>Bacillati</taxon>
        <taxon>Bacillota</taxon>
        <taxon>Clostridia</taxon>
        <taxon>Thermosediminibacterales</taxon>
        <taxon>Thermosediminibacteraceae</taxon>
        <taxon>Caldanaerovirga</taxon>
    </lineage>
</organism>
<dbReference type="AlphaFoldDB" id="A0A1M7KRN2"/>
<protein>
    <recommendedName>
        <fullName evidence="5">Release factor glutamine methyltransferase</fullName>
        <shortName evidence="5">RF MTase</shortName>
        <ecNumber evidence="5">2.1.1.297</ecNumber>
    </recommendedName>
    <alternativeName>
        <fullName evidence="5">N5-glutamine methyltransferase PrmC</fullName>
    </alternativeName>
    <alternativeName>
        <fullName evidence="5">Protein-(glutamine-N5) MTase PrmC</fullName>
    </alternativeName>
    <alternativeName>
        <fullName evidence="5">Protein-glutamine N-methyltransferase PrmC</fullName>
    </alternativeName>
</protein>
<dbReference type="SUPFAM" id="SSF53335">
    <property type="entry name" value="S-adenosyl-L-methionine-dependent methyltransferases"/>
    <property type="match status" value="1"/>
</dbReference>
<dbReference type="GO" id="GO:0102559">
    <property type="term" value="F:peptide chain release factor N(5)-glutamine methyltransferase activity"/>
    <property type="evidence" value="ECO:0007669"/>
    <property type="project" value="UniProtKB-EC"/>
</dbReference>
<dbReference type="InterPro" id="IPR019874">
    <property type="entry name" value="RF_methyltr_PrmC"/>
</dbReference>
<evidence type="ECO:0000259" key="7">
    <source>
        <dbReference type="Pfam" id="PF17827"/>
    </source>
</evidence>
<evidence type="ECO:0000256" key="1">
    <source>
        <dbReference type="ARBA" id="ARBA00022603"/>
    </source>
</evidence>
<dbReference type="InterPro" id="IPR004556">
    <property type="entry name" value="HemK-like"/>
</dbReference>
<reference evidence="9" key="1">
    <citation type="submission" date="2016-11" db="EMBL/GenBank/DDBJ databases">
        <authorList>
            <person name="Varghese N."/>
            <person name="Submissions S."/>
        </authorList>
    </citation>
    <scope>NUCLEOTIDE SEQUENCE [LARGE SCALE GENOMIC DNA]</scope>
    <source>
        <strain evidence="9">DSM 18802</strain>
    </source>
</reference>